<sequence>MEKVFKEAEGTLSALENLFSNFSAKQVNEVPFAGSWTAGQLASHLIMANGGFVEVINGPTTETNKPADIMVESIKNDFLNFNVKFDSPEFIYPENKEYDRAELLAKLKQIRNHVAEVITTLDLTKTCTAFELPVYGFLTRLEAVYFIIYHTQRHTRQLKNIYSKLDTADFN</sequence>
<reference evidence="2 3" key="1">
    <citation type="submission" date="2014-10" db="EMBL/GenBank/DDBJ databases">
        <title>Pedobacter Kyungheensis.</title>
        <authorList>
            <person name="Anderson B.M."/>
            <person name="Newman J.D."/>
        </authorList>
    </citation>
    <scope>NUCLEOTIDE SEQUENCE [LARGE SCALE GENOMIC DNA]</scope>
    <source>
        <strain evidence="2 3">KACC 16221</strain>
    </source>
</reference>
<dbReference type="Proteomes" id="UP000031246">
    <property type="component" value="Unassembled WGS sequence"/>
</dbReference>
<dbReference type="SUPFAM" id="SSF109854">
    <property type="entry name" value="DinB/YfiT-like putative metalloenzymes"/>
    <property type="match status" value="1"/>
</dbReference>
<accession>A0A0C1FDK1</accession>
<dbReference type="Pfam" id="PF12867">
    <property type="entry name" value="DinB_2"/>
    <property type="match status" value="1"/>
</dbReference>
<evidence type="ECO:0000313" key="2">
    <source>
        <dbReference type="EMBL" id="KIA91112.1"/>
    </source>
</evidence>
<dbReference type="EMBL" id="JSYN01000035">
    <property type="protein sequence ID" value="KIA91112.1"/>
    <property type="molecule type" value="Genomic_DNA"/>
</dbReference>
<comment type="caution">
    <text evidence="2">The sequence shown here is derived from an EMBL/GenBank/DDBJ whole genome shotgun (WGS) entry which is preliminary data.</text>
</comment>
<dbReference type="InterPro" id="IPR024775">
    <property type="entry name" value="DinB-like"/>
</dbReference>
<dbReference type="AlphaFoldDB" id="A0A0C1FDK1"/>
<name>A0A0C1FDK1_9SPHI</name>
<evidence type="ECO:0000259" key="1">
    <source>
        <dbReference type="Pfam" id="PF12867"/>
    </source>
</evidence>
<evidence type="ECO:0000313" key="3">
    <source>
        <dbReference type="Proteomes" id="UP000031246"/>
    </source>
</evidence>
<feature type="domain" description="DinB-like" evidence="1">
    <location>
        <begin position="10"/>
        <end position="158"/>
    </location>
</feature>
<organism evidence="2 3">
    <name type="scientific">Pedobacter kyungheensis</name>
    <dbReference type="NCBI Taxonomy" id="1069985"/>
    <lineage>
        <taxon>Bacteria</taxon>
        <taxon>Pseudomonadati</taxon>
        <taxon>Bacteroidota</taxon>
        <taxon>Sphingobacteriia</taxon>
        <taxon>Sphingobacteriales</taxon>
        <taxon>Sphingobacteriaceae</taxon>
        <taxon>Pedobacter</taxon>
    </lineage>
</organism>
<dbReference type="OrthoDB" id="679284at2"/>
<dbReference type="InterPro" id="IPR034660">
    <property type="entry name" value="DinB/YfiT-like"/>
</dbReference>
<proteinExistence type="predicted"/>
<keyword evidence="3" id="KW-1185">Reference proteome</keyword>
<dbReference type="RefSeq" id="WP_039481684.1">
    <property type="nucleotide sequence ID" value="NZ_JSYN01000035.1"/>
</dbReference>
<gene>
    <name evidence="2" type="ORF">OC25_23585</name>
</gene>
<protein>
    <recommendedName>
        <fullName evidence="1">DinB-like domain-containing protein</fullName>
    </recommendedName>
</protein>
<dbReference type="Gene3D" id="1.20.120.450">
    <property type="entry name" value="dinb family like domain"/>
    <property type="match status" value="1"/>
</dbReference>